<comment type="caution">
    <text evidence="1">The sequence shown here is derived from an EMBL/GenBank/DDBJ whole genome shotgun (WGS) entry which is preliminary data.</text>
</comment>
<accession>A0ABW2SMH3</accession>
<dbReference type="RefSeq" id="WP_380974566.1">
    <property type="nucleotide sequence ID" value="NZ_JBHTEF010000001.1"/>
</dbReference>
<dbReference type="EC" id="3.1.-.-" evidence="1"/>
<keyword evidence="2" id="KW-1185">Reference proteome</keyword>
<dbReference type="Proteomes" id="UP001596527">
    <property type="component" value="Unassembled WGS sequence"/>
</dbReference>
<gene>
    <name evidence="1" type="ORF">ACFQWG_08980</name>
</gene>
<dbReference type="PIRSF" id="PIRSF005902">
    <property type="entry name" value="DNase_TatD"/>
    <property type="match status" value="1"/>
</dbReference>
<dbReference type="InterPro" id="IPR032466">
    <property type="entry name" value="Metal_Hydrolase"/>
</dbReference>
<protein>
    <submittedName>
        <fullName evidence="1">TatD family hydrolase</fullName>
        <ecNumber evidence="1">3.1.-.-</ecNumber>
    </submittedName>
</protein>
<dbReference type="CDD" id="cd01310">
    <property type="entry name" value="TatD_DNAse"/>
    <property type="match status" value="1"/>
</dbReference>
<sequence length="308" mass="33818">MSRHKPRPWPQTPEPLAVPVMDDHTHLALREGDIPRAEGVRMALDEQLSRAAQVGVTRAVTSACELPDLDPALELARAATGGGVRVRVALAIHPNEAALHAGFADPSPDGLTPARSGHHLVPLVEALEEVARRLDDPMVAAVGESGLDYHRTAEPGREAQKESLRAHIEMARRHDLPLQIHDRDAHADCLDVIAQSATHGQRIVFHCFSGDQAMARELSERGWYASFAGPLTYPANEDLRRALVEMPRELVLVETDAPYLTPVPWRGSPNASYVMAHTVRAIAELWQVSEEDACQRLSANATRVYGDW</sequence>
<keyword evidence="1" id="KW-0378">Hydrolase</keyword>
<proteinExistence type="predicted"/>
<name>A0ABW2SMH3_9ACTO</name>
<dbReference type="Gene3D" id="3.20.20.140">
    <property type="entry name" value="Metal-dependent hydrolases"/>
    <property type="match status" value="1"/>
</dbReference>
<dbReference type="SUPFAM" id="SSF51556">
    <property type="entry name" value="Metallo-dependent hydrolases"/>
    <property type="match status" value="1"/>
</dbReference>
<evidence type="ECO:0000313" key="1">
    <source>
        <dbReference type="EMBL" id="MFC7581327.1"/>
    </source>
</evidence>
<evidence type="ECO:0000313" key="2">
    <source>
        <dbReference type="Proteomes" id="UP001596527"/>
    </source>
</evidence>
<dbReference type="GO" id="GO:0016787">
    <property type="term" value="F:hydrolase activity"/>
    <property type="evidence" value="ECO:0007669"/>
    <property type="project" value="UniProtKB-KW"/>
</dbReference>
<dbReference type="InterPro" id="IPR001130">
    <property type="entry name" value="TatD-like"/>
</dbReference>
<dbReference type="PANTHER" id="PTHR46124:SF2">
    <property type="entry name" value="D-AMINOACYL-TRNA DEACYLASE"/>
    <property type="match status" value="1"/>
</dbReference>
<dbReference type="PANTHER" id="PTHR46124">
    <property type="entry name" value="D-AMINOACYL-TRNA DEACYLASE"/>
    <property type="match status" value="1"/>
</dbReference>
<reference evidence="2" key="1">
    <citation type="journal article" date="2019" name="Int. J. Syst. Evol. Microbiol.">
        <title>The Global Catalogue of Microorganisms (GCM) 10K type strain sequencing project: providing services to taxonomists for standard genome sequencing and annotation.</title>
        <authorList>
            <consortium name="The Broad Institute Genomics Platform"/>
            <consortium name="The Broad Institute Genome Sequencing Center for Infectious Disease"/>
            <person name="Wu L."/>
            <person name="Ma J."/>
        </authorList>
    </citation>
    <scope>NUCLEOTIDE SEQUENCE [LARGE SCALE GENOMIC DNA]</scope>
    <source>
        <strain evidence="2">CCUG 56698</strain>
    </source>
</reference>
<dbReference type="Pfam" id="PF01026">
    <property type="entry name" value="TatD_DNase"/>
    <property type="match status" value="1"/>
</dbReference>
<dbReference type="EMBL" id="JBHTEF010000001">
    <property type="protein sequence ID" value="MFC7581327.1"/>
    <property type="molecule type" value="Genomic_DNA"/>
</dbReference>
<organism evidence="1 2">
    <name type="scientific">Schaalia naturae</name>
    <dbReference type="NCBI Taxonomy" id="635203"/>
    <lineage>
        <taxon>Bacteria</taxon>
        <taxon>Bacillati</taxon>
        <taxon>Actinomycetota</taxon>
        <taxon>Actinomycetes</taxon>
        <taxon>Actinomycetales</taxon>
        <taxon>Actinomycetaceae</taxon>
        <taxon>Schaalia</taxon>
    </lineage>
</organism>